<comment type="function">
    <text evidence="9">Reversibly transfers an adenylyl group from ATP to 4'-phosphopantetheine, yielding dephospho-CoA (dPCoA) and pyrophosphate.</text>
</comment>
<dbReference type="InterPro" id="IPR014729">
    <property type="entry name" value="Rossmann-like_a/b/a_fold"/>
</dbReference>
<dbReference type="PANTHER" id="PTHR21342:SF1">
    <property type="entry name" value="PHOSPHOPANTETHEINE ADENYLYLTRANSFERASE"/>
    <property type="match status" value="1"/>
</dbReference>
<dbReference type="InterPro" id="IPR004821">
    <property type="entry name" value="Cyt_trans-like"/>
</dbReference>
<feature type="domain" description="Cytidyltransferase-like" evidence="10">
    <location>
        <begin position="5"/>
        <end position="133"/>
    </location>
</feature>
<keyword evidence="7 9" id="KW-0173">Coenzyme A biosynthesis</keyword>
<evidence type="ECO:0000256" key="6">
    <source>
        <dbReference type="ARBA" id="ARBA00022842"/>
    </source>
</evidence>
<keyword evidence="4 9" id="KW-0547">Nucleotide-binding</keyword>
<evidence type="ECO:0000313" key="12">
    <source>
        <dbReference type="Proteomes" id="UP000595224"/>
    </source>
</evidence>
<dbReference type="SUPFAM" id="SSF52374">
    <property type="entry name" value="Nucleotidylyl transferase"/>
    <property type="match status" value="1"/>
</dbReference>
<keyword evidence="6 9" id="KW-0460">Magnesium</keyword>
<feature type="binding site" evidence="9">
    <location>
        <position position="73"/>
    </location>
    <ligand>
        <name>substrate</name>
    </ligand>
</feature>
<feature type="binding site" evidence="9">
    <location>
        <position position="98"/>
    </location>
    <ligand>
        <name>ATP</name>
        <dbReference type="ChEBI" id="CHEBI:30616"/>
    </ligand>
</feature>
<dbReference type="GO" id="GO:0015937">
    <property type="term" value="P:coenzyme A biosynthetic process"/>
    <property type="evidence" value="ECO:0007669"/>
    <property type="project" value="UniProtKB-UniRule"/>
</dbReference>
<dbReference type="CDD" id="cd02163">
    <property type="entry name" value="PPAT"/>
    <property type="match status" value="1"/>
</dbReference>
<comment type="pathway">
    <text evidence="9">Cofactor biosynthesis; coenzyme A biosynthesis; CoA from (R)-pantothenate: step 4/5.</text>
</comment>
<gene>
    <name evidence="9 11" type="primary">coaD</name>
    <name evidence="11" type="ORF">IWA51_06405</name>
</gene>
<reference evidence="11 12" key="1">
    <citation type="submission" date="2020-11" db="EMBL/GenBank/DDBJ databases">
        <title>Treponema Peruensis nv. sp., first commensal Treponema isolated from human feces.</title>
        <authorList>
            <person name="Belkhou C."/>
            <person name="Raes J."/>
        </authorList>
    </citation>
    <scope>NUCLEOTIDE SEQUENCE [LARGE SCALE GENOMIC DNA]</scope>
    <source>
        <strain evidence="11 12">RCC2812</strain>
    </source>
</reference>
<comment type="similarity">
    <text evidence="9">Belongs to the bacterial CoaD family.</text>
</comment>
<dbReference type="GO" id="GO:0004595">
    <property type="term" value="F:pantetheine-phosphate adenylyltransferase activity"/>
    <property type="evidence" value="ECO:0007669"/>
    <property type="project" value="UniProtKB-UniRule"/>
</dbReference>
<dbReference type="GO" id="GO:0005737">
    <property type="term" value="C:cytoplasm"/>
    <property type="evidence" value="ECO:0007669"/>
    <property type="project" value="UniProtKB-SubCell"/>
</dbReference>
<comment type="subcellular location">
    <subcellularLocation>
        <location evidence="9">Cytoplasm</location>
    </subcellularLocation>
</comment>
<dbReference type="PANTHER" id="PTHR21342">
    <property type="entry name" value="PHOSPHOPANTETHEINE ADENYLYLTRANSFERASE"/>
    <property type="match status" value="1"/>
</dbReference>
<evidence type="ECO:0000256" key="7">
    <source>
        <dbReference type="ARBA" id="ARBA00022993"/>
    </source>
</evidence>
<name>A0A7T3RBA6_9SPIR</name>
<comment type="subunit">
    <text evidence="9">Homohexamer.</text>
</comment>
<evidence type="ECO:0000256" key="2">
    <source>
        <dbReference type="ARBA" id="ARBA00022679"/>
    </source>
</evidence>
<evidence type="ECO:0000256" key="1">
    <source>
        <dbReference type="ARBA" id="ARBA00022490"/>
    </source>
</evidence>
<dbReference type="Gene3D" id="3.40.50.620">
    <property type="entry name" value="HUPs"/>
    <property type="match status" value="1"/>
</dbReference>
<keyword evidence="5 9" id="KW-0067">ATP-binding</keyword>
<sequence>MTTAVFPGSFDPPTYGHLNIIERASRLFDKIDVLISVNPDKKCLFTEKERFNMISELTKNYKNVTVHCWNKLVVDYCKQTGAKVLLRGIRNSMDFSYEFDLSLLNKSLDSDVETLFVPTEQKFFLIRSSSIKEVARYNGDVSAMVPPVVAEELRKKYCQKAD</sequence>
<dbReference type="EMBL" id="CP064936">
    <property type="protein sequence ID" value="QPZ99916.1"/>
    <property type="molecule type" value="Genomic_DNA"/>
</dbReference>
<dbReference type="RefSeq" id="WP_177527992.1">
    <property type="nucleotide sequence ID" value="NZ_CBCSHE010000003.1"/>
</dbReference>
<keyword evidence="12" id="KW-1185">Reference proteome</keyword>
<dbReference type="Pfam" id="PF01467">
    <property type="entry name" value="CTP_transf_like"/>
    <property type="match status" value="1"/>
</dbReference>
<keyword evidence="3 9" id="KW-0548">Nucleotidyltransferase</keyword>
<keyword evidence="2 9" id="KW-0808">Transferase</keyword>
<feature type="binding site" evidence="9">
    <location>
        <begin position="88"/>
        <end position="90"/>
    </location>
    <ligand>
        <name>ATP</name>
        <dbReference type="ChEBI" id="CHEBI:30616"/>
    </ligand>
</feature>
<dbReference type="UniPathway" id="UPA00241">
    <property type="reaction ID" value="UER00355"/>
</dbReference>
<organism evidence="11 12">
    <name type="scientific">Treponema peruense</name>
    <dbReference type="NCBI Taxonomy" id="2787628"/>
    <lineage>
        <taxon>Bacteria</taxon>
        <taxon>Pseudomonadati</taxon>
        <taxon>Spirochaetota</taxon>
        <taxon>Spirochaetia</taxon>
        <taxon>Spirochaetales</taxon>
        <taxon>Treponemataceae</taxon>
        <taxon>Treponema</taxon>
    </lineage>
</organism>
<comment type="cofactor">
    <cofactor evidence="9">
        <name>Mg(2+)</name>
        <dbReference type="ChEBI" id="CHEBI:18420"/>
    </cofactor>
</comment>
<proteinExistence type="inferred from homology"/>
<comment type="catalytic activity">
    <reaction evidence="8 9">
        <text>(R)-4'-phosphopantetheine + ATP + H(+) = 3'-dephospho-CoA + diphosphate</text>
        <dbReference type="Rhea" id="RHEA:19801"/>
        <dbReference type="ChEBI" id="CHEBI:15378"/>
        <dbReference type="ChEBI" id="CHEBI:30616"/>
        <dbReference type="ChEBI" id="CHEBI:33019"/>
        <dbReference type="ChEBI" id="CHEBI:57328"/>
        <dbReference type="ChEBI" id="CHEBI:61723"/>
        <dbReference type="EC" id="2.7.7.3"/>
    </reaction>
</comment>
<dbReference type="AlphaFoldDB" id="A0A7T3RBA6"/>
<feature type="site" description="Transition state stabilizer" evidence="9">
    <location>
        <position position="17"/>
    </location>
</feature>
<dbReference type="NCBIfam" id="TIGR01510">
    <property type="entry name" value="coaD_prev_kdtB"/>
    <property type="match status" value="1"/>
</dbReference>
<evidence type="ECO:0000313" key="11">
    <source>
        <dbReference type="EMBL" id="QPZ99916.1"/>
    </source>
</evidence>
<evidence type="ECO:0000256" key="3">
    <source>
        <dbReference type="ARBA" id="ARBA00022695"/>
    </source>
</evidence>
<dbReference type="NCBIfam" id="TIGR00125">
    <property type="entry name" value="cyt_tran_rel"/>
    <property type="match status" value="1"/>
</dbReference>
<dbReference type="InterPro" id="IPR001980">
    <property type="entry name" value="PPAT"/>
</dbReference>
<dbReference type="HAMAP" id="MF_00151">
    <property type="entry name" value="PPAT_bact"/>
    <property type="match status" value="1"/>
</dbReference>
<feature type="binding site" evidence="9">
    <location>
        <begin position="123"/>
        <end position="129"/>
    </location>
    <ligand>
        <name>ATP</name>
        <dbReference type="ChEBI" id="CHEBI:30616"/>
    </ligand>
</feature>
<feature type="binding site" evidence="9">
    <location>
        <position position="9"/>
    </location>
    <ligand>
        <name>substrate</name>
    </ligand>
</feature>
<dbReference type="KEGG" id="tper:IWA51_06405"/>
<dbReference type="PRINTS" id="PR01020">
    <property type="entry name" value="LPSBIOSNTHSS"/>
</dbReference>
<evidence type="ECO:0000256" key="9">
    <source>
        <dbReference type="HAMAP-Rule" id="MF_00151"/>
    </source>
</evidence>
<dbReference type="GO" id="GO:0005524">
    <property type="term" value="F:ATP binding"/>
    <property type="evidence" value="ECO:0007669"/>
    <property type="project" value="UniProtKB-KW"/>
</dbReference>
<accession>A0A7T3RBA6</accession>
<protein>
    <recommendedName>
        <fullName evidence="9">Phosphopantetheine adenylyltransferase</fullName>
        <ecNumber evidence="9">2.7.7.3</ecNumber>
    </recommendedName>
    <alternativeName>
        <fullName evidence="9">Dephospho-CoA pyrophosphorylase</fullName>
    </alternativeName>
    <alternativeName>
        <fullName evidence="9">Pantetheine-phosphate adenylyltransferase</fullName>
        <shortName evidence="9">PPAT</shortName>
    </alternativeName>
</protein>
<feature type="binding site" evidence="9">
    <location>
        <position position="87"/>
    </location>
    <ligand>
        <name>substrate</name>
    </ligand>
</feature>
<feature type="binding site" evidence="9">
    <location>
        <position position="17"/>
    </location>
    <ligand>
        <name>ATP</name>
        <dbReference type="ChEBI" id="CHEBI:30616"/>
    </ligand>
</feature>
<feature type="binding site" evidence="9">
    <location>
        <position position="41"/>
    </location>
    <ligand>
        <name>substrate</name>
    </ligand>
</feature>
<dbReference type="Proteomes" id="UP000595224">
    <property type="component" value="Chromosome"/>
</dbReference>
<evidence type="ECO:0000256" key="4">
    <source>
        <dbReference type="ARBA" id="ARBA00022741"/>
    </source>
</evidence>
<feature type="binding site" evidence="9">
    <location>
        <begin position="9"/>
        <end position="10"/>
    </location>
    <ligand>
        <name>ATP</name>
        <dbReference type="ChEBI" id="CHEBI:30616"/>
    </ligand>
</feature>
<dbReference type="EC" id="2.7.7.3" evidence="9"/>
<evidence type="ECO:0000256" key="8">
    <source>
        <dbReference type="ARBA" id="ARBA00029346"/>
    </source>
</evidence>
<evidence type="ECO:0000256" key="5">
    <source>
        <dbReference type="ARBA" id="ARBA00022840"/>
    </source>
</evidence>
<keyword evidence="1 9" id="KW-0963">Cytoplasm</keyword>
<evidence type="ECO:0000259" key="10">
    <source>
        <dbReference type="Pfam" id="PF01467"/>
    </source>
</evidence>